<dbReference type="PANTHER" id="PTHR11527">
    <property type="entry name" value="HEAT-SHOCK PROTEIN 20 FAMILY MEMBER"/>
    <property type="match status" value="1"/>
</dbReference>
<dbReference type="InterPro" id="IPR002068">
    <property type="entry name" value="A-crystallin/Hsp20_dom"/>
</dbReference>
<feature type="domain" description="SHSP" evidence="3">
    <location>
        <begin position="27"/>
        <end position="137"/>
    </location>
</feature>
<reference evidence="4 5" key="1">
    <citation type="submission" date="2024-11" db="EMBL/GenBank/DDBJ databases">
        <title>The Natural Products Discovery Center: Release of the First 8490 Sequenced Strains for Exploring Actinobacteria Biosynthetic Diversity.</title>
        <authorList>
            <person name="Kalkreuter E."/>
            <person name="Kautsar S.A."/>
            <person name="Yang D."/>
            <person name="Bader C.D."/>
            <person name="Teijaro C.N."/>
            <person name="Fluegel L."/>
            <person name="Davis C.M."/>
            <person name="Simpson J.R."/>
            <person name="Lauterbach L."/>
            <person name="Steele A.D."/>
            <person name="Gui C."/>
            <person name="Meng S."/>
            <person name="Li G."/>
            <person name="Viehrig K."/>
            <person name="Ye F."/>
            <person name="Su P."/>
            <person name="Kiefer A.F."/>
            <person name="Nichols A."/>
            <person name="Cepeda A.J."/>
            <person name="Yan W."/>
            <person name="Fan B."/>
            <person name="Jiang Y."/>
            <person name="Adhikari A."/>
            <person name="Zheng C.-J."/>
            <person name="Schuster L."/>
            <person name="Cowan T.M."/>
            <person name="Smanski M.J."/>
            <person name="Chevrette M.G."/>
            <person name="De Carvalho L.P.S."/>
            <person name="Shen B."/>
        </authorList>
    </citation>
    <scope>NUCLEOTIDE SEQUENCE [LARGE SCALE GENOMIC DNA]</scope>
    <source>
        <strain evidence="4 5">NPDC020863</strain>
    </source>
</reference>
<name>A0ABW8LXQ7_9ACTN</name>
<dbReference type="RefSeq" id="WP_358637480.1">
    <property type="nucleotide sequence ID" value="NZ_JBFACG010000012.1"/>
</dbReference>
<dbReference type="CDD" id="cd06464">
    <property type="entry name" value="ACD_sHsps-like"/>
    <property type="match status" value="1"/>
</dbReference>
<dbReference type="Pfam" id="PF00011">
    <property type="entry name" value="HSP20"/>
    <property type="match status" value="1"/>
</dbReference>
<dbReference type="InterPro" id="IPR031107">
    <property type="entry name" value="Small_HSP"/>
</dbReference>
<organism evidence="4 5">
    <name type="scientific">Streptomyces milbemycinicus</name>
    <dbReference type="NCBI Taxonomy" id="476552"/>
    <lineage>
        <taxon>Bacteria</taxon>
        <taxon>Bacillati</taxon>
        <taxon>Actinomycetota</taxon>
        <taxon>Actinomycetes</taxon>
        <taxon>Kitasatosporales</taxon>
        <taxon>Streptomycetaceae</taxon>
        <taxon>Streptomyces</taxon>
    </lineage>
</organism>
<dbReference type="Gene3D" id="2.60.40.790">
    <property type="match status" value="1"/>
</dbReference>
<comment type="similarity">
    <text evidence="1 2">Belongs to the small heat shock protein (HSP20) family.</text>
</comment>
<dbReference type="InterPro" id="IPR008978">
    <property type="entry name" value="HSP20-like_chaperone"/>
</dbReference>
<dbReference type="PROSITE" id="PS01031">
    <property type="entry name" value="SHSP"/>
    <property type="match status" value="1"/>
</dbReference>
<keyword evidence="5" id="KW-1185">Reference proteome</keyword>
<accession>A0ABW8LXQ7</accession>
<dbReference type="Proteomes" id="UP001620295">
    <property type="component" value="Unassembled WGS sequence"/>
</dbReference>
<dbReference type="EMBL" id="JBJDQH010000011">
    <property type="protein sequence ID" value="MFK4269470.1"/>
    <property type="molecule type" value="Genomic_DNA"/>
</dbReference>
<dbReference type="SUPFAM" id="SSF49764">
    <property type="entry name" value="HSP20-like chaperones"/>
    <property type="match status" value="1"/>
</dbReference>
<protein>
    <submittedName>
        <fullName evidence="4">Hsp20/alpha crystallin family protein</fullName>
    </submittedName>
</protein>
<gene>
    <name evidence="4" type="ORF">ACI2L5_31720</name>
</gene>
<comment type="caution">
    <text evidence="4">The sequence shown here is derived from an EMBL/GenBank/DDBJ whole genome shotgun (WGS) entry which is preliminary data.</text>
</comment>
<evidence type="ECO:0000259" key="3">
    <source>
        <dbReference type="PROSITE" id="PS01031"/>
    </source>
</evidence>
<evidence type="ECO:0000313" key="5">
    <source>
        <dbReference type="Proteomes" id="UP001620295"/>
    </source>
</evidence>
<evidence type="ECO:0000256" key="2">
    <source>
        <dbReference type="RuleBase" id="RU003616"/>
    </source>
</evidence>
<evidence type="ECO:0000313" key="4">
    <source>
        <dbReference type="EMBL" id="MFK4269470.1"/>
    </source>
</evidence>
<sequence length="139" mass="15055">MAEFDELFDQMGTLLESTVGGAVPPAAAERVWTPPVEVAEGGEAYMVELELPGARREDVDIQVRERELTVSGELKEPERPGVLRRSTRRTGRFELRMTLPGDVNTGKVSATLADGILGLTVPKAEAAKPRHVEITGSES</sequence>
<proteinExistence type="inferred from homology"/>
<evidence type="ECO:0000256" key="1">
    <source>
        <dbReference type="PROSITE-ProRule" id="PRU00285"/>
    </source>
</evidence>